<evidence type="ECO:0000313" key="1">
    <source>
        <dbReference type="Proteomes" id="UP000235220"/>
    </source>
</evidence>
<dbReference type="Proteomes" id="UP000235220">
    <property type="component" value="Chromosome 10"/>
</dbReference>
<sequence length="163" mass="18967">MSSLSLFFYHLKTITLVLFTLMLLEIIVLIRSVMGLSPKSDKSLITTNQYLKLIEEKNPTTRYSRRLRTDQPQPAECAVCLSEFKEEEEIRRLQCVHTFHKDCLDRWLQQCSATCPLCRTKVLPDEVVASYHRMQDQVEYDGSDEEVILLLSALHGTSFSRFF</sequence>
<keyword evidence="1" id="KW-1185">Reference proteome</keyword>
<dbReference type="Gramene" id="Jr10_11590_p1">
    <property type="protein sequence ID" value="cds.Jr10_11590_p1"/>
    <property type="gene ID" value="Jr10_11590"/>
</dbReference>
<organism evidence="1 2">
    <name type="scientific">Juglans regia</name>
    <name type="common">English walnut</name>
    <dbReference type="NCBI Taxonomy" id="51240"/>
    <lineage>
        <taxon>Eukaryota</taxon>
        <taxon>Viridiplantae</taxon>
        <taxon>Streptophyta</taxon>
        <taxon>Embryophyta</taxon>
        <taxon>Tracheophyta</taxon>
        <taxon>Spermatophyta</taxon>
        <taxon>Magnoliopsida</taxon>
        <taxon>eudicotyledons</taxon>
        <taxon>Gunneridae</taxon>
        <taxon>Pentapetalae</taxon>
        <taxon>rosids</taxon>
        <taxon>fabids</taxon>
        <taxon>Fagales</taxon>
        <taxon>Juglandaceae</taxon>
        <taxon>Juglans</taxon>
    </lineage>
</organism>
<dbReference type="PANTHER" id="PTHR47662">
    <property type="entry name" value="RING-TYPE DOMAIN-CONTAINING PROTEIN"/>
    <property type="match status" value="1"/>
</dbReference>
<dbReference type="FunFam" id="3.30.40.10:FF:000388">
    <property type="entry name" value="Putative RING zinc finger domain superfamily protein"/>
    <property type="match status" value="1"/>
</dbReference>
<dbReference type="InterPro" id="IPR001841">
    <property type="entry name" value="Znf_RING"/>
</dbReference>
<dbReference type="SUPFAM" id="SSF57850">
    <property type="entry name" value="RING/U-box"/>
    <property type="match status" value="1"/>
</dbReference>
<gene>
    <name evidence="2" type="primary">LOC108980408</name>
</gene>
<dbReference type="PROSITE" id="PS50089">
    <property type="entry name" value="ZF_RING_2"/>
    <property type="match status" value="1"/>
</dbReference>
<dbReference type="Gene3D" id="3.30.40.10">
    <property type="entry name" value="Zinc/RING finger domain, C3HC4 (zinc finger)"/>
    <property type="match status" value="1"/>
</dbReference>
<evidence type="ECO:0000313" key="2">
    <source>
        <dbReference type="RefSeq" id="XP_018806863.1"/>
    </source>
</evidence>
<accession>A0A2I4DI92</accession>
<dbReference type="AlphaFoldDB" id="A0A2I4DI92"/>
<proteinExistence type="predicted"/>
<protein>
    <submittedName>
        <fullName evidence="2">E3 ubiquitin-protein ligase RHA2B-like</fullName>
    </submittedName>
</protein>
<dbReference type="InterPro" id="IPR013083">
    <property type="entry name" value="Znf_RING/FYVE/PHD"/>
</dbReference>
<dbReference type="KEGG" id="jre:108980408"/>
<dbReference type="RefSeq" id="XP_018806863.1">
    <property type="nucleotide sequence ID" value="XM_018951318.2"/>
</dbReference>
<name>A0A2I4DI92_JUGRE</name>
<dbReference type="GeneID" id="108980408"/>
<dbReference type="OrthoDB" id="8062037at2759"/>
<dbReference type="SMART" id="SM00184">
    <property type="entry name" value="RING"/>
    <property type="match status" value="1"/>
</dbReference>
<reference evidence="2" key="1">
    <citation type="submission" date="2025-08" db="UniProtKB">
        <authorList>
            <consortium name="RefSeq"/>
        </authorList>
    </citation>
    <scope>IDENTIFICATION</scope>
    <source>
        <tissue evidence="2">Leaves</tissue>
    </source>
</reference>
<dbReference type="Pfam" id="PF13639">
    <property type="entry name" value="zf-RING_2"/>
    <property type="match status" value="1"/>
</dbReference>
<dbReference type="PANTHER" id="PTHR47662:SF1">
    <property type="entry name" value="RING-TYPE DOMAIN-CONTAINING PROTEIN"/>
    <property type="match status" value="1"/>
</dbReference>